<evidence type="ECO:0000259" key="6">
    <source>
        <dbReference type="Pfam" id="PF04893"/>
    </source>
</evidence>
<comment type="subcellular location">
    <subcellularLocation>
        <location evidence="1">Membrane</location>
        <topology evidence="1">Multi-pass membrane protein</topology>
    </subcellularLocation>
</comment>
<feature type="transmembrane region" description="Helical" evidence="5">
    <location>
        <begin position="179"/>
        <end position="201"/>
    </location>
</feature>
<feature type="domain" description="Yip1" evidence="6">
    <location>
        <begin position="11"/>
        <end position="192"/>
    </location>
</feature>
<dbReference type="OrthoDB" id="112431at2157"/>
<evidence type="ECO:0000313" key="8">
    <source>
        <dbReference type="Proteomes" id="UP000245934"/>
    </source>
</evidence>
<dbReference type="GO" id="GO:0016020">
    <property type="term" value="C:membrane"/>
    <property type="evidence" value="ECO:0007669"/>
    <property type="project" value="UniProtKB-SubCell"/>
</dbReference>
<evidence type="ECO:0000313" key="7">
    <source>
        <dbReference type="EMBL" id="PWR71184.1"/>
    </source>
</evidence>
<dbReference type="GeneID" id="97608472"/>
<evidence type="ECO:0000256" key="2">
    <source>
        <dbReference type="ARBA" id="ARBA00022692"/>
    </source>
</evidence>
<keyword evidence="2 5" id="KW-0812">Transmembrane</keyword>
<keyword evidence="3 5" id="KW-1133">Transmembrane helix</keyword>
<dbReference type="InterPro" id="IPR006977">
    <property type="entry name" value="Yip1_dom"/>
</dbReference>
<evidence type="ECO:0000256" key="4">
    <source>
        <dbReference type="ARBA" id="ARBA00023136"/>
    </source>
</evidence>
<gene>
    <name evidence="7" type="ORF">DLD82_14015</name>
</gene>
<keyword evidence="8" id="KW-1185">Reference proteome</keyword>
<proteinExistence type="predicted"/>
<dbReference type="EMBL" id="QGMZ01000035">
    <property type="protein sequence ID" value="PWR71184.1"/>
    <property type="molecule type" value="Genomic_DNA"/>
</dbReference>
<feature type="transmembrane region" description="Helical" evidence="5">
    <location>
        <begin position="35"/>
        <end position="58"/>
    </location>
</feature>
<feature type="transmembrane region" description="Helical" evidence="5">
    <location>
        <begin position="86"/>
        <end position="107"/>
    </location>
</feature>
<dbReference type="AlphaFoldDB" id="A0A2V2MSG8"/>
<accession>A0A2V2MSG8</accession>
<name>A0A2V2MSG8_9EURY</name>
<protein>
    <recommendedName>
        <fullName evidence="6">Yip1 domain-containing protein</fullName>
    </recommendedName>
</protein>
<feature type="transmembrane region" description="Helical" evidence="5">
    <location>
        <begin position="114"/>
        <end position="135"/>
    </location>
</feature>
<sequence>MFESYIENIRGILFHPQETFKRLKTSTLSKAYQHYVLLLICNSVLMGIISLISSLMSFTAYQAQLEMVPVIGPVLMNELALFKPFFLNWSLLLIYLWFILLMILIFLKGFFLHLFVLLLGGEQGVSKTLIAILYAATPFMLLGWIPYIGIIGLIWSVALCIVGIKVFQEFSWGKAGATILIPTLLLITGFGIILFMALFFIDAMNEITMLKFPGI</sequence>
<dbReference type="Proteomes" id="UP000245934">
    <property type="component" value="Unassembled WGS sequence"/>
</dbReference>
<evidence type="ECO:0000256" key="5">
    <source>
        <dbReference type="SAM" id="Phobius"/>
    </source>
</evidence>
<dbReference type="Pfam" id="PF04893">
    <property type="entry name" value="Yip1"/>
    <property type="match status" value="1"/>
</dbReference>
<comment type="caution">
    <text evidence="7">The sequence shown here is derived from an EMBL/GenBank/DDBJ whole genome shotgun (WGS) entry which is preliminary data.</text>
</comment>
<evidence type="ECO:0000256" key="1">
    <source>
        <dbReference type="ARBA" id="ARBA00004141"/>
    </source>
</evidence>
<reference evidence="7 8" key="1">
    <citation type="submission" date="2018-05" db="EMBL/GenBank/DDBJ databases">
        <title>Draft genome of Methanospirillum stamsii Pt1.</title>
        <authorList>
            <person name="Dueholm M.S."/>
            <person name="Nielsen P.H."/>
            <person name="Bakmann L.F."/>
            <person name="Otzen D.E."/>
        </authorList>
    </citation>
    <scope>NUCLEOTIDE SEQUENCE [LARGE SCALE GENOMIC DNA]</scope>
    <source>
        <strain evidence="7 8">Pt1</strain>
    </source>
</reference>
<organism evidence="7 8">
    <name type="scientific">Methanospirillum stamsii</name>
    <dbReference type="NCBI Taxonomy" id="1277351"/>
    <lineage>
        <taxon>Archaea</taxon>
        <taxon>Methanobacteriati</taxon>
        <taxon>Methanobacteriota</taxon>
        <taxon>Stenosarchaea group</taxon>
        <taxon>Methanomicrobia</taxon>
        <taxon>Methanomicrobiales</taxon>
        <taxon>Methanospirillaceae</taxon>
        <taxon>Methanospirillum</taxon>
    </lineage>
</organism>
<dbReference type="RefSeq" id="WP_109941757.1">
    <property type="nucleotide sequence ID" value="NZ_CP176366.1"/>
</dbReference>
<keyword evidence="4 5" id="KW-0472">Membrane</keyword>
<evidence type="ECO:0000256" key="3">
    <source>
        <dbReference type="ARBA" id="ARBA00022989"/>
    </source>
</evidence>
<feature type="transmembrane region" description="Helical" evidence="5">
    <location>
        <begin position="141"/>
        <end position="167"/>
    </location>
</feature>